<organism evidence="1">
    <name type="scientific">Anguilla anguilla</name>
    <name type="common">European freshwater eel</name>
    <name type="synonym">Muraena anguilla</name>
    <dbReference type="NCBI Taxonomy" id="7936"/>
    <lineage>
        <taxon>Eukaryota</taxon>
        <taxon>Metazoa</taxon>
        <taxon>Chordata</taxon>
        <taxon>Craniata</taxon>
        <taxon>Vertebrata</taxon>
        <taxon>Euteleostomi</taxon>
        <taxon>Actinopterygii</taxon>
        <taxon>Neopterygii</taxon>
        <taxon>Teleostei</taxon>
        <taxon>Anguilliformes</taxon>
        <taxon>Anguillidae</taxon>
        <taxon>Anguilla</taxon>
    </lineage>
</organism>
<dbReference type="AlphaFoldDB" id="A0A0E9STI5"/>
<proteinExistence type="predicted"/>
<evidence type="ECO:0000313" key="1">
    <source>
        <dbReference type="EMBL" id="JAH44626.1"/>
    </source>
</evidence>
<reference evidence="1" key="1">
    <citation type="submission" date="2014-11" db="EMBL/GenBank/DDBJ databases">
        <authorList>
            <person name="Amaro Gonzalez C."/>
        </authorList>
    </citation>
    <scope>NUCLEOTIDE SEQUENCE</scope>
</reference>
<protein>
    <submittedName>
        <fullName evidence="1">Uncharacterized protein</fullName>
    </submittedName>
</protein>
<dbReference type="EMBL" id="GBXM01063951">
    <property type="protein sequence ID" value="JAH44626.1"/>
    <property type="molecule type" value="Transcribed_RNA"/>
</dbReference>
<name>A0A0E9STI5_ANGAN</name>
<accession>A0A0E9STI5</accession>
<sequence length="17" mass="1998">MARVSRMLKRMGTFISL</sequence>
<reference evidence="1" key="2">
    <citation type="journal article" date="2015" name="Fish Shellfish Immunol.">
        <title>Early steps in the European eel (Anguilla anguilla)-Vibrio vulnificus interaction in the gills: Role of the RtxA13 toxin.</title>
        <authorList>
            <person name="Callol A."/>
            <person name="Pajuelo D."/>
            <person name="Ebbesson L."/>
            <person name="Teles M."/>
            <person name="MacKenzie S."/>
            <person name="Amaro C."/>
        </authorList>
    </citation>
    <scope>NUCLEOTIDE SEQUENCE</scope>
</reference>